<sequence length="824" mass="93019">MPLSTFFARRTESPKAKGDGADDTSSPPADRSSISSVTSTPESWVSHSRSGTQSTAATTPTHLSSRSSLFAQFMRTANKPVNAIPEGSPTGPSEVLLLARIASLEEALEQSALRLAESTHREIELQSKLVQHEYPSNNSSDEAQEDDPETPNEFVETQEDVDQVDGQQSAVVDQSESGDPDVMSETVLVENISTDSSTQDQDSVIRELRCELERYKSRLEFLQSHTRSAYADMSEQITEFMQNINRRSLSSTAPSVVRTFLGHLQSQLSFDNVALESETSAETIVSLQSSNDLLREKVHQLSASTSRAVRNLKEKLHIQSEKLLDLEQSHRSSLLENASLKLHNRQLKESSERADQQVKTLQQRLTDLILEHSKASAQARKQKDEIIVRLEAELKNAKQSWRAECNDFRQEIATKEAELQDRQVNIRELAAEKDRLESLHIEADSLRSANADLERALAELSSGMESVLRENALEKVHVDVAEQEVRRLRELLDKTSLHEMADGDSSEDPRSRRLVLLEGLKKETEARLEAVRQEKVETEDLLKQAKDSIRELKSQVRVLTNEKEALEGMHSKCQNVQTTQSKQIIQLEDDLQAQNTLTTSLSTALAEATGRSHQTIETLQERVKCLEEDLQKHRDRLQSANTTIEQLHTTLAELSSSQSELTASRDHLQAITSTLQASAAFAESNCKHLEAKLELLQSSHANKMEKLIADHSSALHDLQEAHAKELENAKATTASFDANKLHTAESQLKELQFEREDAEERLRIRLLALEKTAELNHMQIEAVQKRAKPARMEWQRLLKLLDEMERRSHRQARYYPVQRRQSIY</sequence>
<dbReference type="AlphaFoldDB" id="A0A261Y1W8"/>
<keyword evidence="4" id="KW-1185">Reference proteome</keyword>
<name>A0A261Y1W8_9FUNG</name>
<feature type="compositionally biased region" description="Low complexity" evidence="2">
    <location>
        <begin position="25"/>
        <end position="43"/>
    </location>
</feature>
<keyword evidence="1" id="KW-0175">Coiled coil</keyword>
<comment type="caution">
    <text evidence="3">The sequence shown here is derived from an EMBL/GenBank/DDBJ whole genome shotgun (WGS) entry which is preliminary data.</text>
</comment>
<feature type="compositionally biased region" description="Acidic residues" evidence="2">
    <location>
        <begin position="142"/>
        <end position="163"/>
    </location>
</feature>
<feature type="coiled-coil region" evidence="1">
    <location>
        <begin position="679"/>
        <end position="761"/>
    </location>
</feature>
<dbReference type="Gene3D" id="1.10.287.1490">
    <property type="match status" value="1"/>
</dbReference>
<accession>A0A261Y1W8</accession>
<gene>
    <name evidence="3" type="ORF">BZG36_02059</name>
</gene>
<proteinExistence type="predicted"/>
<evidence type="ECO:0000313" key="4">
    <source>
        <dbReference type="Proteomes" id="UP000242875"/>
    </source>
</evidence>
<organism evidence="3 4">
    <name type="scientific">Bifiguratus adelaidae</name>
    <dbReference type="NCBI Taxonomy" id="1938954"/>
    <lineage>
        <taxon>Eukaryota</taxon>
        <taxon>Fungi</taxon>
        <taxon>Fungi incertae sedis</taxon>
        <taxon>Mucoromycota</taxon>
        <taxon>Mucoromycotina</taxon>
        <taxon>Endogonomycetes</taxon>
        <taxon>Endogonales</taxon>
        <taxon>Endogonales incertae sedis</taxon>
        <taxon>Bifiguratus</taxon>
    </lineage>
</organism>
<reference evidence="3 4" key="1">
    <citation type="journal article" date="2017" name="Mycologia">
        <title>Bifiguratus adelaidae, gen. et sp. nov., a new member of Mucoromycotina in endophytic and soil-dwelling habitats.</title>
        <authorList>
            <person name="Torres-Cruz T.J."/>
            <person name="Billingsley Tobias T.L."/>
            <person name="Almatruk M."/>
            <person name="Hesse C."/>
            <person name="Kuske C.R."/>
            <person name="Desiro A."/>
            <person name="Benucci G.M."/>
            <person name="Bonito G."/>
            <person name="Stajich J.E."/>
            <person name="Dunlap C."/>
            <person name="Arnold A.E."/>
            <person name="Porras-Alfaro A."/>
        </authorList>
    </citation>
    <scope>NUCLEOTIDE SEQUENCE [LARGE SCALE GENOMIC DNA]</scope>
    <source>
        <strain evidence="3 4">AZ0501</strain>
    </source>
</reference>
<protein>
    <submittedName>
        <fullName evidence="3">Uncharacterized protein</fullName>
    </submittedName>
</protein>
<feature type="compositionally biased region" description="Polar residues" evidence="2">
    <location>
        <begin position="45"/>
        <end position="70"/>
    </location>
</feature>
<evidence type="ECO:0000256" key="2">
    <source>
        <dbReference type="SAM" id="MobiDB-lite"/>
    </source>
</evidence>
<feature type="region of interest" description="Disordered" evidence="2">
    <location>
        <begin position="1"/>
        <end position="71"/>
    </location>
</feature>
<feature type="compositionally biased region" description="Basic and acidic residues" evidence="2">
    <location>
        <begin position="9"/>
        <end position="20"/>
    </location>
</feature>
<feature type="compositionally biased region" description="Polar residues" evidence="2">
    <location>
        <begin position="165"/>
        <end position="177"/>
    </location>
</feature>
<feature type="coiled-coil region" evidence="1">
    <location>
        <begin position="616"/>
        <end position="650"/>
    </location>
</feature>
<dbReference type="EMBL" id="MVBO01000034">
    <property type="protein sequence ID" value="OZJ04600.1"/>
    <property type="molecule type" value="Genomic_DNA"/>
</dbReference>
<evidence type="ECO:0000256" key="1">
    <source>
        <dbReference type="SAM" id="Coils"/>
    </source>
</evidence>
<evidence type="ECO:0000313" key="3">
    <source>
        <dbReference type="EMBL" id="OZJ04600.1"/>
    </source>
</evidence>
<dbReference type="Proteomes" id="UP000242875">
    <property type="component" value="Unassembled WGS sequence"/>
</dbReference>
<feature type="region of interest" description="Disordered" evidence="2">
    <location>
        <begin position="130"/>
        <end position="181"/>
    </location>
</feature>
<feature type="coiled-coil region" evidence="1">
    <location>
        <begin position="309"/>
        <end position="569"/>
    </location>
</feature>